<dbReference type="EC" id="3.4.19.12" evidence="5"/>
<comment type="catalytic activity">
    <reaction evidence="1">
        <text>Thiol-dependent hydrolysis of ester, thioester, amide, peptide and isopeptide bonds formed by the C-terminal Gly of ubiquitin (a 76-residue protein attached to proteins as an intracellular targeting signal).</text>
        <dbReference type="EC" id="3.4.19.12"/>
    </reaction>
</comment>
<dbReference type="SMART" id="SM00547">
    <property type="entry name" value="ZnF_RBZ"/>
    <property type="match status" value="3"/>
</dbReference>
<evidence type="ECO:0000256" key="7">
    <source>
        <dbReference type="ARBA" id="ARBA00022670"/>
    </source>
</evidence>
<evidence type="ECO:0000256" key="18">
    <source>
        <dbReference type="ARBA" id="ARBA00059005"/>
    </source>
</evidence>
<dbReference type="Gene3D" id="1.25.40.560">
    <property type="match status" value="1"/>
</dbReference>
<dbReference type="PROSITE" id="PS50199">
    <property type="entry name" value="ZF_RANBP2_2"/>
    <property type="match status" value="3"/>
</dbReference>
<evidence type="ECO:0000256" key="2">
    <source>
        <dbReference type="ARBA" id="ARBA00004123"/>
    </source>
</evidence>
<dbReference type="SUPFAM" id="SSF90209">
    <property type="entry name" value="Ran binding protein zinc finger-like"/>
    <property type="match status" value="2"/>
</dbReference>
<evidence type="ECO:0000256" key="3">
    <source>
        <dbReference type="ARBA" id="ARBA00004496"/>
    </source>
</evidence>
<name>A0A444U765_ACIRT</name>
<dbReference type="InterPro" id="IPR051346">
    <property type="entry name" value="OTU_Deubiquitinase"/>
</dbReference>
<comment type="subcellular location">
    <subcellularLocation>
        <location evidence="3">Cytoplasm</location>
    </subcellularLocation>
    <subcellularLocation>
        <location evidence="2">Nucleus</location>
    </subcellularLocation>
</comment>
<evidence type="ECO:0000256" key="13">
    <source>
        <dbReference type="ARBA" id="ARBA00022801"/>
    </source>
</evidence>
<keyword evidence="24" id="KW-1185">Reference proteome</keyword>
<evidence type="ECO:0000256" key="10">
    <source>
        <dbReference type="ARBA" id="ARBA00022737"/>
    </source>
</evidence>
<keyword evidence="6" id="KW-0963">Cytoplasm</keyword>
<dbReference type="GO" id="GO:0004843">
    <property type="term" value="F:cysteine-type deubiquitinase activity"/>
    <property type="evidence" value="ECO:0007669"/>
    <property type="project" value="UniProtKB-EC"/>
</dbReference>
<evidence type="ECO:0000256" key="6">
    <source>
        <dbReference type="ARBA" id="ARBA00022490"/>
    </source>
</evidence>
<dbReference type="GO" id="GO:0007010">
    <property type="term" value="P:cytoskeleton organization"/>
    <property type="evidence" value="ECO:0007669"/>
    <property type="project" value="TreeGrafter"/>
</dbReference>
<dbReference type="Pfam" id="PF00641">
    <property type="entry name" value="Zn_ribbon_RanBP"/>
    <property type="match status" value="2"/>
</dbReference>
<dbReference type="PANTHER" id="PTHR13367">
    <property type="entry name" value="UBIQUITIN THIOESTERASE"/>
    <property type="match status" value="1"/>
</dbReference>
<keyword evidence="8" id="KW-0879">Wnt signaling pathway</keyword>
<dbReference type="GO" id="GO:0005737">
    <property type="term" value="C:cytoplasm"/>
    <property type="evidence" value="ECO:0007669"/>
    <property type="project" value="UniProtKB-SubCell"/>
</dbReference>
<dbReference type="EMBL" id="SCEB01215162">
    <property type="protein sequence ID" value="RXM31011.1"/>
    <property type="molecule type" value="Genomic_DNA"/>
</dbReference>
<keyword evidence="9" id="KW-0479">Metal-binding</keyword>
<evidence type="ECO:0000256" key="15">
    <source>
        <dbReference type="ARBA" id="ARBA00022833"/>
    </source>
</evidence>
<dbReference type="GO" id="GO:0035523">
    <property type="term" value="P:protein K29-linked deubiquitination"/>
    <property type="evidence" value="ECO:0007669"/>
    <property type="project" value="TreeGrafter"/>
</dbReference>
<evidence type="ECO:0000256" key="8">
    <source>
        <dbReference type="ARBA" id="ARBA00022687"/>
    </source>
</evidence>
<keyword evidence="7" id="KW-0645">Protease</keyword>
<dbReference type="Proteomes" id="UP000289886">
    <property type="component" value="Unassembled WGS sequence"/>
</dbReference>
<feature type="domain" description="RanBP2-type" evidence="21">
    <location>
        <begin position="3"/>
        <end position="33"/>
    </location>
</feature>
<dbReference type="InterPro" id="IPR001876">
    <property type="entry name" value="Znf_RanBP2"/>
</dbReference>
<evidence type="ECO:0000313" key="24">
    <source>
        <dbReference type="Proteomes" id="UP000289886"/>
    </source>
</evidence>
<evidence type="ECO:0000256" key="1">
    <source>
        <dbReference type="ARBA" id="ARBA00000707"/>
    </source>
</evidence>
<evidence type="ECO:0000256" key="20">
    <source>
        <dbReference type="SAM" id="MobiDB-lite"/>
    </source>
</evidence>
<gene>
    <name evidence="23" type="ORF">EOD39_1851</name>
</gene>
<comment type="similarity">
    <text evidence="4">Belongs to the peptidase C64 family.</text>
</comment>
<keyword evidence="17" id="KW-0539">Nucleus</keyword>
<dbReference type="Pfam" id="PF18418">
    <property type="entry name" value="AnkUBD"/>
    <property type="match status" value="1"/>
</dbReference>
<dbReference type="GO" id="GO:0030177">
    <property type="term" value="P:positive regulation of Wnt signaling pathway"/>
    <property type="evidence" value="ECO:0007669"/>
    <property type="project" value="TreeGrafter"/>
</dbReference>
<keyword evidence="11 19" id="KW-0863">Zinc-finger</keyword>
<feature type="domain" description="RanBP2-type" evidence="21">
    <location>
        <begin position="150"/>
        <end position="179"/>
    </location>
</feature>
<evidence type="ECO:0000259" key="21">
    <source>
        <dbReference type="PROSITE" id="PS50199"/>
    </source>
</evidence>
<dbReference type="InterPro" id="IPR036443">
    <property type="entry name" value="Znf_RanBP2_sf"/>
</dbReference>
<feature type="domain" description="OTU" evidence="22">
    <location>
        <begin position="361"/>
        <end position="537"/>
    </location>
</feature>
<evidence type="ECO:0000256" key="16">
    <source>
        <dbReference type="ARBA" id="ARBA00023043"/>
    </source>
</evidence>
<evidence type="ECO:0000313" key="23">
    <source>
        <dbReference type="EMBL" id="RXM31011.1"/>
    </source>
</evidence>
<dbReference type="Gene3D" id="4.10.1060.10">
    <property type="entry name" value="Zinc finger, RanBP2-type"/>
    <property type="match status" value="2"/>
</dbReference>
<dbReference type="FunFam" id="4.10.1060.10:FF:000006">
    <property type="entry name" value="ubiquitin thioesterase ZRANB1 isoform X1"/>
    <property type="match status" value="1"/>
</dbReference>
<comment type="caution">
    <text evidence="23">The sequence shown here is derived from an EMBL/GenBank/DDBJ whole genome shotgun (WGS) entry which is preliminary data.</text>
</comment>
<organism evidence="23 24">
    <name type="scientific">Acipenser ruthenus</name>
    <name type="common">Sterlet sturgeon</name>
    <dbReference type="NCBI Taxonomy" id="7906"/>
    <lineage>
        <taxon>Eukaryota</taxon>
        <taxon>Metazoa</taxon>
        <taxon>Chordata</taxon>
        <taxon>Craniata</taxon>
        <taxon>Vertebrata</taxon>
        <taxon>Euteleostomi</taxon>
        <taxon>Actinopterygii</taxon>
        <taxon>Chondrostei</taxon>
        <taxon>Acipenseriformes</taxon>
        <taxon>Acipenseridae</taxon>
        <taxon>Acipenser</taxon>
    </lineage>
</organism>
<keyword evidence="10" id="KW-0677">Repeat</keyword>
<feature type="region of interest" description="Disordered" evidence="20">
    <location>
        <begin position="116"/>
        <end position="140"/>
    </location>
</feature>
<dbReference type="GO" id="GO:0070530">
    <property type="term" value="F:K63-linked polyubiquitin modification-dependent protein binding"/>
    <property type="evidence" value="ECO:0007669"/>
    <property type="project" value="TreeGrafter"/>
</dbReference>
<dbReference type="PROSITE" id="PS50802">
    <property type="entry name" value="OTU"/>
    <property type="match status" value="1"/>
</dbReference>
<evidence type="ECO:0000256" key="5">
    <source>
        <dbReference type="ARBA" id="ARBA00012759"/>
    </source>
</evidence>
<evidence type="ECO:0000259" key="22">
    <source>
        <dbReference type="PROSITE" id="PS50802"/>
    </source>
</evidence>
<dbReference type="GO" id="GO:0016055">
    <property type="term" value="P:Wnt signaling pathway"/>
    <property type="evidence" value="ECO:0007669"/>
    <property type="project" value="UniProtKB-KW"/>
</dbReference>
<dbReference type="FunFam" id="1.25.40.560:FF:000001">
    <property type="entry name" value="ubiquitin thioesterase ZRANB1 isoform X1"/>
    <property type="match status" value="1"/>
</dbReference>
<dbReference type="GO" id="GO:0008270">
    <property type="term" value="F:zinc ion binding"/>
    <property type="evidence" value="ECO:0007669"/>
    <property type="project" value="UniProtKB-KW"/>
</dbReference>
<keyword evidence="14" id="KW-0788">Thiol protease</keyword>
<sequence>MTELGLKWACEYCTYENWPSAIKCTMCRAQRPSATIITEEPFKSSPSVDGSREWDPTSTEGGSSLLICPDSSARPRVKTSNSIESPSKWSCHICTYLNWPRAIRCTQCLCQRWTRSPTDSPQSSGAGSRPAPSPVDPCEEYNDRNRLITRVQHWTCTACTYQNWPKTMKCVVCDHPKPNNTEAIELADSEDPSSVINEQDRARWRSSCSGGQRRSPPTCKRDSKVKMDFQRIELAAGAGGSKEELAIDFKKLKQIKNRMRKTDWLFLNACAGVVEGDLAAIEAYKSSGGDLARQLTADEVRLLNRPSAFDDGYTLVHLAIRFQRQDMLAILLTEVSQQAAKCIPAMVCLELTEQIRREIAASLHQRKGDFACYFLTDLVTFTLPADIEDLPPSVQEKLFDEVLDRDVQKDNFNVASKLVPRFYSRWKEWESWYSQSFGLHFSLREEQWQEDWAFILSLASQPGASLEQTHIFVLAHILRRPIIVYGVKYYKSFRGETLGYTRFQGVYLPLLWEQSFCWKSPIALGYTRGHFSALVAMENDGYDNRGAGANLNTDDDVTVTFLPLVDSERKLLHIHFLSAQEIGNEEQQEKLLREWLDCCVTEGGVLVAMQKSSRRRNHPLVTQMVEKWLDRYRQIRPCASLSDGEEDEDDDDE</sequence>
<comment type="function">
    <text evidence="18">Ubiquitin thioesterase, which specifically hydrolyzes 'Lys-29'-linked and 'Lys-33'-linked diubiquitin. Also cleaves 'Lys-63'-linked chains, but with 40-fold less efficiency compared to 'Lys-29'-linked ones. Positive regulator of the Wnt signaling pathway that deubiquitinates APC protein, a negative regulator of Wnt-mediated transcription. Acts as a regulator of autophagy by mediating deubiquitination of PIK3C3/VPS34, thereby promoting autophagosome maturation. Plays a role in the regulation of cell morphology and cytoskeletal organization. Required in the stress fiber dynamics and cell migration.</text>
</comment>
<proteinExistence type="inferred from homology"/>
<evidence type="ECO:0000256" key="9">
    <source>
        <dbReference type="ARBA" id="ARBA00022723"/>
    </source>
</evidence>
<keyword evidence="12" id="KW-0833">Ubl conjugation pathway</keyword>
<protein>
    <recommendedName>
        <fullName evidence="5">ubiquitinyl hydrolase 1</fullName>
        <ecNumber evidence="5">3.4.19.12</ecNumber>
    </recommendedName>
</protein>
<dbReference type="PANTHER" id="PTHR13367:SF28">
    <property type="entry name" value="UBIQUITIN THIOESTERASE ZRANB1"/>
    <property type="match status" value="1"/>
</dbReference>
<evidence type="ECO:0000256" key="4">
    <source>
        <dbReference type="ARBA" id="ARBA00005865"/>
    </source>
</evidence>
<dbReference type="PROSITE" id="PS01358">
    <property type="entry name" value="ZF_RANBP2_1"/>
    <property type="match status" value="3"/>
</dbReference>
<feature type="compositionally biased region" description="Low complexity" evidence="20">
    <location>
        <begin position="120"/>
        <end position="130"/>
    </location>
</feature>
<evidence type="ECO:0000256" key="14">
    <source>
        <dbReference type="ARBA" id="ARBA00022807"/>
    </source>
</evidence>
<evidence type="ECO:0000256" key="12">
    <source>
        <dbReference type="ARBA" id="ARBA00022786"/>
    </source>
</evidence>
<keyword evidence="15" id="KW-0862">Zinc</keyword>
<dbReference type="AlphaFoldDB" id="A0A444U765"/>
<evidence type="ECO:0000256" key="19">
    <source>
        <dbReference type="PROSITE-ProRule" id="PRU00322"/>
    </source>
</evidence>
<dbReference type="InterPro" id="IPR041294">
    <property type="entry name" value="AnkUBD"/>
</dbReference>
<keyword evidence="16" id="KW-0040">ANK repeat</keyword>
<dbReference type="GO" id="GO:0071947">
    <property type="term" value="P:protein deubiquitination involved in ubiquitin-dependent protein catabolic process"/>
    <property type="evidence" value="ECO:0007669"/>
    <property type="project" value="TreeGrafter"/>
</dbReference>
<dbReference type="GO" id="GO:1990168">
    <property type="term" value="P:protein K33-linked deubiquitination"/>
    <property type="evidence" value="ECO:0007669"/>
    <property type="project" value="TreeGrafter"/>
</dbReference>
<accession>A0A444U765</accession>
<feature type="domain" description="RanBP2-type" evidence="21">
    <location>
        <begin position="85"/>
        <end position="114"/>
    </location>
</feature>
<dbReference type="InterPro" id="IPR003323">
    <property type="entry name" value="OTU_dom"/>
</dbReference>
<evidence type="ECO:0000256" key="17">
    <source>
        <dbReference type="ARBA" id="ARBA00023242"/>
    </source>
</evidence>
<dbReference type="GO" id="GO:0005634">
    <property type="term" value="C:nucleus"/>
    <property type="evidence" value="ECO:0007669"/>
    <property type="project" value="UniProtKB-SubCell"/>
</dbReference>
<reference evidence="23 24" key="1">
    <citation type="submission" date="2019-01" db="EMBL/GenBank/DDBJ databases">
        <title>Draft Genome and Complete Hox-Cluster Characterization of the Sterlet Sturgeon (Acipenser ruthenus).</title>
        <authorList>
            <person name="Wei Q."/>
        </authorList>
    </citation>
    <scope>NUCLEOTIDE SEQUENCE [LARGE SCALE GENOMIC DNA]</scope>
    <source>
        <strain evidence="23">WHYD16114868_AA</strain>
        <tissue evidence="23">Blood</tissue>
    </source>
</reference>
<feature type="region of interest" description="Disordered" evidence="20">
    <location>
        <begin position="39"/>
        <end position="73"/>
    </location>
</feature>
<dbReference type="Pfam" id="PF02338">
    <property type="entry name" value="OTU"/>
    <property type="match status" value="1"/>
</dbReference>
<evidence type="ECO:0000256" key="11">
    <source>
        <dbReference type="ARBA" id="ARBA00022771"/>
    </source>
</evidence>
<keyword evidence="13" id="KW-0378">Hydrolase</keyword>
<dbReference type="FunFam" id="4.10.1060.10:FF:000011">
    <property type="entry name" value="ubiquitin thioesterase ZRANB1 isoform X1"/>
    <property type="match status" value="1"/>
</dbReference>
<dbReference type="FunFam" id="4.10.1060.10:FF:000012">
    <property type="entry name" value="ubiquitin thioesterase ZRANB1 isoform X1"/>
    <property type="match status" value="1"/>
</dbReference>
<dbReference type="GO" id="GO:0016477">
    <property type="term" value="P:cell migration"/>
    <property type="evidence" value="ECO:0007669"/>
    <property type="project" value="TreeGrafter"/>
</dbReference>